<evidence type="ECO:0000256" key="10">
    <source>
        <dbReference type="ARBA" id="ARBA00042316"/>
    </source>
</evidence>
<keyword evidence="5" id="KW-0547">Nucleotide-binding</keyword>
<dbReference type="EMBL" id="MN740324">
    <property type="protein sequence ID" value="QHU00204.1"/>
    <property type="molecule type" value="Genomic_DNA"/>
</dbReference>
<dbReference type="GO" id="GO:0005737">
    <property type="term" value="C:cytoplasm"/>
    <property type="evidence" value="ECO:0007669"/>
    <property type="project" value="UniProtKB-SubCell"/>
</dbReference>
<dbReference type="AlphaFoldDB" id="A0A6C0J9B3"/>
<dbReference type="GO" id="GO:0005524">
    <property type="term" value="F:ATP binding"/>
    <property type="evidence" value="ECO:0007669"/>
    <property type="project" value="UniProtKB-KW"/>
</dbReference>
<evidence type="ECO:0000256" key="2">
    <source>
        <dbReference type="ARBA" id="ARBA00022490"/>
    </source>
</evidence>
<evidence type="ECO:0000256" key="6">
    <source>
        <dbReference type="ARBA" id="ARBA00022786"/>
    </source>
</evidence>
<keyword evidence="7" id="KW-0067">ATP-binding</keyword>
<dbReference type="Gene3D" id="3.10.110.10">
    <property type="entry name" value="Ubiquitin Conjugating Enzyme"/>
    <property type="match status" value="1"/>
</dbReference>
<dbReference type="InterPro" id="IPR000608">
    <property type="entry name" value="UBC"/>
</dbReference>
<dbReference type="SMART" id="SM00212">
    <property type="entry name" value="UBCc"/>
    <property type="match status" value="1"/>
</dbReference>
<evidence type="ECO:0000256" key="9">
    <source>
        <dbReference type="ARBA" id="ARBA00041798"/>
    </source>
</evidence>
<dbReference type="InterPro" id="IPR023313">
    <property type="entry name" value="UBQ-conjugating_AS"/>
</dbReference>
<evidence type="ECO:0000256" key="8">
    <source>
        <dbReference type="ARBA" id="ARBA00039894"/>
    </source>
</evidence>
<organism evidence="13">
    <name type="scientific">viral metagenome</name>
    <dbReference type="NCBI Taxonomy" id="1070528"/>
    <lineage>
        <taxon>unclassified sequences</taxon>
        <taxon>metagenomes</taxon>
        <taxon>organismal metagenomes</taxon>
    </lineage>
</organism>
<keyword evidence="6" id="KW-0833">Ubl conjugation pathway</keyword>
<evidence type="ECO:0000256" key="3">
    <source>
        <dbReference type="ARBA" id="ARBA00022679"/>
    </source>
</evidence>
<evidence type="ECO:0000256" key="1">
    <source>
        <dbReference type="ARBA" id="ARBA00004496"/>
    </source>
</evidence>
<protein>
    <recommendedName>
        <fullName evidence="8">Ubiquitin-conjugating enzyme E2 Z</fullName>
    </recommendedName>
    <alternativeName>
        <fullName evidence="9">E2 ubiquitin-conjugating enzyme Z</fullName>
    </alternativeName>
    <alternativeName>
        <fullName evidence="11">Ubiquitin carrier protein Z</fullName>
    </alternativeName>
    <alternativeName>
        <fullName evidence="10">Ubiquitin-protein ligase Z</fullName>
    </alternativeName>
</protein>
<dbReference type="GO" id="GO:0006915">
    <property type="term" value="P:apoptotic process"/>
    <property type="evidence" value="ECO:0007669"/>
    <property type="project" value="UniProtKB-KW"/>
</dbReference>
<accession>A0A6C0J9B3</accession>
<evidence type="ECO:0000313" key="13">
    <source>
        <dbReference type="EMBL" id="QHU00204.1"/>
    </source>
</evidence>
<keyword evidence="2" id="KW-0963">Cytoplasm</keyword>
<keyword evidence="3" id="KW-0808">Transferase</keyword>
<evidence type="ECO:0000256" key="4">
    <source>
        <dbReference type="ARBA" id="ARBA00022703"/>
    </source>
</evidence>
<evidence type="ECO:0000256" key="11">
    <source>
        <dbReference type="ARBA" id="ARBA00042401"/>
    </source>
</evidence>
<dbReference type="Pfam" id="PF00179">
    <property type="entry name" value="UQ_con"/>
    <property type="match status" value="1"/>
</dbReference>
<evidence type="ECO:0000256" key="7">
    <source>
        <dbReference type="ARBA" id="ARBA00022840"/>
    </source>
</evidence>
<dbReference type="InterPro" id="IPR016135">
    <property type="entry name" value="UBQ-conjugating_enzyme/RWD"/>
</dbReference>
<evidence type="ECO:0000256" key="5">
    <source>
        <dbReference type="ARBA" id="ARBA00022741"/>
    </source>
</evidence>
<evidence type="ECO:0000259" key="12">
    <source>
        <dbReference type="PROSITE" id="PS50127"/>
    </source>
</evidence>
<dbReference type="PROSITE" id="PS00183">
    <property type="entry name" value="UBC_1"/>
    <property type="match status" value="1"/>
</dbReference>
<dbReference type="GO" id="GO:0043066">
    <property type="term" value="P:negative regulation of apoptotic process"/>
    <property type="evidence" value="ECO:0007669"/>
    <property type="project" value="TreeGrafter"/>
</dbReference>
<name>A0A6C0J9B3_9ZZZZ</name>
<dbReference type="PANTHER" id="PTHR46116">
    <property type="entry name" value="(E3-INDEPENDENT) E2 UBIQUITIN-CONJUGATING ENZYME"/>
    <property type="match status" value="1"/>
</dbReference>
<dbReference type="GO" id="GO:0016740">
    <property type="term" value="F:transferase activity"/>
    <property type="evidence" value="ECO:0007669"/>
    <property type="project" value="UniProtKB-KW"/>
</dbReference>
<feature type="domain" description="UBC core" evidence="12">
    <location>
        <begin position="1"/>
        <end position="155"/>
    </location>
</feature>
<dbReference type="PANTHER" id="PTHR46116:SF26">
    <property type="entry name" value="UBIQUITIN-CONJUGATING ENZYME E2 Z"/>
    <property type="match status" value="1"/>
</dbReference>
<comment type="subcellular location">
    <subcellularLocation>
        <location evidence="1">Cytoplasm</location>
    </subcellularLocation>
</comment>
<dbReference type="GO" id="GO:0004869">
    <property type="term" value="F:cysteine-type endopeptidase inhibitor activity"/>
    <property type="evidence" value="ECO:0007669"/>
    <property type="project" value="TreeGrafter"/>
</dbReference>
<reference evidence="13" key="1">
    <citation type="journal article" date="2020" name="Nature">
        <title>Giant virus diversity and host interactions through global metagenomics.</title>
        <authorList>
            <person name="Schulz F."/>
            <person name="Roux S."/>
            <person name="Paez-Espino D."/>
            <person name="Jungbluth S."/>
            <person name="Walsh D.A."/>
            <person name="Denef V.J."/>
            <person name="McMahon K.D."/>
            <person name="Konstantinidis K.T."/>
            <person name="Eloe-Fadrosh E.A."/>
            <person name="Kyrpides N.C."/>
            <person name="Woyke T."/>
        </authorList>
    </citation>
    <scope>NUCLEOTIDE SEQUENCE</scope>
    <source>
        <strain evidence="13">GVMAG-M-3300025860-12</strain>
    </source>
</reference>
<dbReference type="PROSITE" id="PS50127">
    <property type="entry name" value="UBC_2"/>
    <property type="match status" value="1"/>
</dbReference>
<dbReference type="GO" id="GO:0005634">
    <property type="term" value="C:nucleus"/>
    <property type="evidence" value="ECO:0007669"/>
    <property type="project" value="TreeGrafter"/>
</dbReference>
<keyword evidence="4" id="KW-0053">Apoptosis</keyword>
<proteinExistence type="predicted"/>
<dbReference type="SUPFAM" id="SSF54495">
    <property type="entry name" value="UBC-like"/>
    <property type="match status" value="1"/>
</dbReference>
<sequence>MNKIRIVNDIIEFKKNNFKNIHIYFDKNNFTQIYALIIGPKNTPYYGGSFFFDIKFPDNYPNSPPKVKYLTTDGKVRFHPNLYHNGKVCLSNLNTWSGPPWTPVMNLTSILLSIEAVLTEMPIKNEPGYENIKNDDITSISFNTYVLYNTYKLAIINIINNNFNPFSNKNILPHFKDIIMENFNNIKKDLENNLLTYKEIYGVYPYNYGVYYTEDKSDLNFITLLDLFQTTLKILNKN</sequence>